<keyword evidence="3" id="KW-1185">Reference proteome</keyword>
<gene>
    <name evidence="2" type="ORF">POCTA_138.1.T0910185</name>
</gene>
<dbReference type="Proteomes" id="UP000683925">
    <property type="component" value="Unassembled WGS sequence"/>
</dbReference>
<keyword evidence="1" id="KW-1133">Transmembrane helix</keyword>
<protein>
    <recommendedName>
        <fullName evidence="4">Transmembrane protein</fullName>
    </recommendedName>
</protein>
<keyword evidence="1" id="KW-0472">Membrane</keyword>
<name>A0A8S1WHC0_PAROT</name>
<comment type="caution">
    <text evidence="2">The sequence shown here is derived from an EMBL/GenBank/DDBJ whole genome shotgun (WGS) entry which is preliminary data.</text>
</comment>
<organism evidence="2 3">
    <name type="scientific">Paramecium octaurelia</name>
    <dbReference type="NCBI Taxonomy" id="43137"/>
    <lineage>
        <taxon>Eukaryota</taxon>
        <taxon>Sar</taxon>
        <taxon>Alveolata</taxon>
        <taxon>Ciliophora</taxon>
        <taxon>Intramacronucleata</taxon>
        <taxon>Oligohymenophorea</taxon>
        <taxon>Peniculida</taxon>
        <taxon>Parameciidae</taxon>
        <taxon>Paramecium</taxon>
    </lineage>
</organism>
<feature type="transmembrane region" description="Helical" evidence="1">
    <location>
        <begin position="104"/>
        <end position="131"/>
    </location>
</feature>
<evidence type="ECO:0000313" key="3">
    <source>
        <dbReference type="Proteomes" id="UP000683925"/>
    </source>
</evidence>
<dbReference type="EMBL" id="CAJJDP010000090">
    <property type="protein sequence ID" value="CAD8188010.1"/>
    <property type="molecule type" value="Genomic_DNA"/>
</dbReference>
<dbReference type="AlphaFoldDB" id="A0A8S1WHC0"/>
<evidence type="ECO:0008006" key="4">
    <source>
        <dbReference type="Google" id="ProtNLM"/>
    </source>
</evidence>
<sequence length="161" mass="19142">MFYEIQTYQQCKIDEQKNLSEVYCFWDEEQTTCLERICENGPALAQSHLVRIVFLFTNQKAVCLIKGFFDYKYAIEYICASMFEDKRCVTDGYQCISRNLAKMLILLIAVPLISIKILELGLMTNFFFFSYQNLLNCICYSHQIYRIQFILAILYSQIFWQ</sequence>
<keyword evidence="1" id="KW-0812">Transmembrane</keyword>
<accession>A0A8S1WHC0</accession>
<evidence type="ECO:0000313" key="2">
    <source>
        <dbReference type="EMBL" id="CAD8188010.1"/>
    </source>
</evidence>
<evidence type="ECO:0000256" key="1">
    <source>
        <dbReference type="SAM" id="Phobius"/>
    </source>
</evidence>
<reference evidence="2" key="1">
    <citation type="submission" date="2021-01" db="EMBL/GenBank/DDBJ databases">
        <authorList>
            <consortium name="Genoscope - CEA"/>
            <person name="William W."/>
        </authorList>
    </citation>
    <scope>NUCLEOTIDE SEQUENCE</scope>
</reference>
<proteinExistence type="predicted"/>